<organism evidence="1 2">
    <name type="scientific">Vibrio algivorus</name>
    <dbReference type="NCBI Taxonomy" id="1667024"/>
    <lineage>
        <taxon>Bacteria</taxon>
        <taxon>Pseudomonadati</taxon>
        <taxon>Pseudomonadota</taxon>
        <taxon>Gammaproteobacteria</taxon>
        <taxon>Vibrionales</taxon>
        <taxon>Vibrionaceae</taxon>
        <taxon>Vibrio</taxon>
    </lineage>
</organism>
<dbReference type="RefSeq" id="WP_089122673.1">
    <property type="nucleotide sequence ID" value="NZ_BSPV01000004.1"/>
</dbReference>
<accession>A0ABQ6EN25</accession>
<name>A0ABQ6EN25_9VIBR</name>
<dbReference type="Gene3D" id="3.40.30.10">
    <property type="entry name" value="Glutaredoxin"/>
    <property type="match status" value="1"/>
</dbReference>
<keyword evidence="2" id="KW-1185">Reference proteome</keyword>
<dbReference type="Pfam" id="PF06953">
    <property type="entry name" value="ArsD"/>
    <property type="match status" value="1"/>
</dbReference>
<dbReference type="Proteomes" id="UP001157156">
    <property type="component" value="Unassembled WGS sequence"/>
</dbReference>
<sequence>MKINSVVTQKKSLAIYDPALCCSSGVCGVDADQMLIQFSADLAWLKQQDIEIKRFNLAQEPMAFATEEKIKTFLEEQGVDKLPAFIVGEQLVSFGRYPTREELASWFGLVTLAGQATAKSTCQSSGCC</sequence>
<gene>
    <name evidence="1" type="primary">arsD</name>
    <name evidence="1" type="ORF">GCM10007931_12300</name>
</gene>
<dbReference type="EMBL" id="BSPV01000004">
    <property type="protein sequence ID" value="GLT14255.1"/>
    <property type="molecule type" value="Genomic_DNA"/>
</dbReference>
<evidence type="ECO:0000313" key="1">
    <source>
        <dbReference type="EMBL" id="GLT14255.1"/>
    </source>
</evidence>
<dbReference type="InterPro" id="IPR010712">
    <property type="entry name" value="Arsenical-R_ArsD"/>
</dbReference>
<protein>
    <submittedName>
        <fullName evidence="1">Arsenic resistance operon repressor</fullName>
    </submittedName>
</protein>
<comment type="caution">
    <text evidence="1">The sequence shown here is derived from an EMBL/GenBank/DDBJ whole genome shotgun (WGS) entry which is preliminary data.</text>
</comment>
<evidence type="ECO:0000313" key="2">
    <source>
        <dbReference type="Proteomes" id="UP001157156"/>
    </source>
</evidence>
<reference evidence="2" key="1">
    <citation type="journal article" date="2019" name="Int. J. Syst. Evol. Microbiol.">
        <title>The Global Catalogue of Microorganisms (GCM) 10K type strain sequencing project: providing services to taxonomists for standard genome sequencing and annotation.</title>
        <authorList>
            <consortium name="The Broad Institute Genomics Platform"/>
            <consortium name="The Broad Institute Genome Sequencing Center for Infectious Disease"/>
            <person name="Wu L."/>
            <person name="Ma J."/>
        </authorList>
    </citation>
    <scope>NUCLEOTIDE SEQUENCE [LARGE SCALE GENOMIC DNA]</scope>
    <source>
        <strain evidence="2">NBRC 111146</strain>
    </source>
</reference>
<dbReference type="NCBIfam" id="NF033727">
    <property type="entry name" value="chaperon_ArsD"/>
    <property type="match status" value="1"/>
</dbReference>
<proteinExistence type="predicted"/>